<dbReference type="PANTHER" id="PTHR23531">
    <property type="entry name" value="QUINOLENE RESISTANCE PROTEIN NORA"/>
    <property type="match status" value="1"/>
</dbReference>
<feature type="transmembrane region" description="Helical" evidence="4">
    <location>
        <begin position="288"/>
        <end position="306"/>
    </location>
</feature>
<name>A0AB35M108_9GAMM</name>
<dbReference type="InterPro" id="IPR020846">
    <property type="entry name" value="MFS_dom"/>
</dbReference>
<dbReference type="CDD" id="cd17489">
    <property type="entry name" value="MFS_YfcJ_like"/>
    <property type="match status" value="1"/>
</dbReference>
<feature type="transmembrane region" description="Helical" evidence="4">
    <location>
        <begin position="254"/>
        <end position="276"/>
    </location>
</feature>
<feature type="transmembrane region" description="Helical" evidence="4">
    <location>
        <begin position="137"/>
        <end position="159"/>
    </location>
</feature>
<feature type="transmembrane region" description="Helical" evidence="4">
    <location>
        <begin position="50"/>
        <end position="71"/>
    </location>
</feature>
<evidence type="ECO:0000313" key="6">
    <source>
        <dbReference type="EMBL" id="MDM1719359.1"/>
    </source>
</evidence>
<feature type="transmembrane region" description="Helical" evidence="4">
    <location>
        <begin position="12"/>
        <end position="38"/>
    </location>
</feature>
<feature type="domain" description="Major facilitator superfamily (MFS) profile" evidence="5">
    <location>
        <begin position="13"/>
        <end position="400"/>
    </location>
</feature>
<dbReference type="PANTHER" id="PTHR23531:SF2">
    <property type="entry name" value="PERMEASE"/>
    <property type="match status" value="1"/>
</dbReference>
<feature type="transmembrane region" description="Helical" evidence="4">
    <location>
        <begin position="377"/>
        <end position="401"/>
    </location>
</feature>
<organism evidence="6 7">
    <name type="scientific">Acinetobacter towneri</name>
    <dbReference type="NCBI Taxonomy" id="202956"/>
    <lineage>
        <taxon>Bacteria</taxon>
        <taxon>Pseudomonadati</taxon>
        <taxon>Pseudomonadota</taxon>
        <taxon>Gammaproteobacteria</taxon>
        <taxon>Moraxellales</taxon>
        <taxon>Moraxellaceae</taxon>
        <taxon>Acinetobacter</taxon>
    </lineage>
</organism>
<evidence type="ECO:0000256" key="4">
    <source>
        <dbReference type="SAM" id="Phobius"/>
    </source>
</evidence>
<sequence>MADGSQPLWNRSFILCVCNNLFLFIYYFALLTILPIYIMKDLGGTVKEAGLALTLFLISSIAIRPFSGLIVERLGKKFSFRGSELFFVLFAFSYLWIDSMWSLLLVRFLHGIWFSILTTVAVPVANDFIPEQRKGEGMGYFVMSTNLGVVFGPLLALTVVQFSSFQVLFGILCIIMCIGFVFCWLLDVKDTASTEQPPASLEQANRSTSKSLGLSWHDLIETKVIPVSLVALLTALAYSSIMSFITAYSESKNLLAYTSVFFVVFAVSMIAVRPWVGRLYDRRGPSSVIYPSLLFFAIGLAIVSFLSNQWVLWLSAVFIGIGYGSVFPCLQTVAIQSVSKQRMGHAISTFFTLFDLGMAIGSVLMGVLIAWYGYSLTYMLCALITLLTLVLYKLMVVPTLAKKKA</sequence>
<evidence type="ECO:0000313" key="7">
    <source>
        <dbReference type="Proteomes" id="UP001174419"/>
    </source>
</evidence>
<evidence type="ECO:0000256" key="3">
    <source>
        <dbReference type="ARBA" id="ARBA00023136"/>
    </source>
</evidence>
<protein>
    <submittedName>
        <fullName evidence="6">MFS transporter</fullName>
    </submittedName>
</protein>
<dbReference type="GO" id="GO:0022857">
    <property type="term" value="F:transmembrane transporter activity"/>
    <property type="evidence" value="ECO:0007669"/>
    <property type="project" value="InterPro"/>
</dbReference>
<feature type="transmembrane region" description="Helical" evidence="4">
    <location>
        <begin position="224"/>
        <end position="248"/>
    </location>
</feature>
<dbReference type="InterPro" id="IPR011701">
    <property type="entry name" value="MFS"/>
</dbReference>
<accession>A0AB35M108</accession>
<dbReference type="Pfam" id="PF07690">
    <property type="entry name" value="MFS_1"/>
    <property type="match status" value="1"/>
</dbReference>
<proteinExistence type="predicted"/>
<evidence type="ECO:0000256" key="1">
    <source>
        <dbReference type="ARBA" id="ARBA00022692"/>
    </source>
</evidence>
<reference evidence="6" key="2">
    <citation type="journal article" date="2022" name="Sci. Total Environ.">
        <title>Prevalence, transmission, and molecular epidemiology of tet(X)-positive bacteria among humans, animals, and environmental niches in China: An epidemiological, and genomic-based study.</title>
        <authorList>
            <person name="Dong N."/>
            <person name="Zeng Y."/>
            <person name="Cai C."/>
            <person name="Sun C."/>
            <person name="Lu J."/>
            <person name="Liu C."/>
            <person name="Zhou H."/>
            <person name="Sun Q."/>
            <person name="Shu L."/>
            <person name="Wang H."/>
            <person name="Wang Y."/>
            <person name="Wang S."/>
            <person name="Wu C."/>
            <person name="Chan E.W."/>
            <person name="Chen G."/>
            <person name="Shen Z."/>
            <person name="Chen S."/>
            <person name="Zhang R."/>
        </authorList>
    </citation>
    <scope>NUCLEOTIDE SEQUENCE</scope>
    <source>
        <strain evidence="6">DF49-4</strain>
    </source>
</reference>
<feature type="transmembrane region" description="Helical" evidence="4">
    <location>
        <begin position="103"/>
        <end position="125"/>
    </location>
</feature>
<feature type="transmembrane region" description="Helical" evidence="4">
    <location>
        <begin position="347"/>
        <end position="371"/>
    </location>
</feature>
<evidence type="ECO:0000256" key="2">
    <source>
        <dbReference type="ARBA" id="ARBA00022989"/>
    </source>
</evidence>
<dbReference type="SUPFAM" id="SSF103473">
    <property type="entry name" value="MFS general substrate transporter"/>
    <property type="match status" value="1"/>
</dbReference>
<keyword evidence="2 4" id="KW-1133">Transmembrane helix</keyword>
<feature type="transmembrane region" description="Helical" evidence="4">
    <location>
        <begin position="78"/>
        <end position="97"/>
    </location>
</feature>
<keyword evidence="3 4" id="KW-0472">Membrane</keyword>
<gene>
    <name evidence="6" type="ORF">HX110_09520</name>
</gene>
<evidence type="ECO:0000259" key="5">
    <source>
        <dbReference type="PROSITE" id="PS50850"/>
    </source>
</evidence>
<feature type="transmembrane region" description="Helical" evidence="4">
    <location>
        <begin position="312"/>
        <end position="335"/>
    </location>
</feature>
<feature type="transmembrane region" description="Helical" evidence="4">
    <location>
        <begin position="165"/>
        <end position="186"/>
    </location>
</feature>
<comment type="caution">
    <text evidence="6">The sequence shown here is derived from an EMBL/GenBank/DDBJ whole genome shotgun (WGS) entry which is preliminary data.</text>
</comment>
<dbReference type="Gene3D" id="1.20.1250.20">
    <property type="entry name" value="MFS general substrate transporter like domains"/>
    <property type="match status" value="1"/>
</dbReference>
<dbReference type="InterPro" id="IPR036259">
    <property type="entry name" value="MFS_trans_sf"/>
</dbReference>
<reference evidence="6" key="1">
    <citation type="submission" date="2020-06" db="EMBL/GenBank/DDBJ databases">
        <authorList>
            <person name="Dong N."/>
        </authorList>
    </citation>
    <scope>NUCLEOTIDE SEQUENCE</scope>
    <source>
        <strain evidence="6">DF49-4</strain>
    </source>
</reference>
<dbReference type="AlphaFoldDB" id="A0AB35M108"/>
<dbReference type="EMBL" id="JACANG010000017">
    <property type="protein sequence ID" value="MDM1719359.1"/>
    <property type="molecule type" value="Genomic_DNA"/>
</dbReference>
<dbReference type="PROSITE" id="PS50850">
    <property type="entry name" value="MFS"/>
    <property type="match status" value="1"/>
</dbReference>
<dbReference type="InterPro" id="IPR052714">
    <property type="entry name" value="MFS_Exporter"/>
</dbReference>
<dbReference type="Proteomes" id="UP001174419">
    <property type="component" value="Unassembled WGS sequence"/>
</dbReference>
<keyword evidence="1 4" id="KW-0812">Transmembrane</keyword>